<gene>
    <name evidence="1" type="ORF">ILEXP_LOCUS29785</name>
</gene>
<dbReference type="AlphaFoldDB" id="A0ABC8SVD2"/>
<dbReference type="PANTHER" id="PTHR35320">
    <property type="entry name" value="ATP-DEPENDENT CLP PROTEASE ATP-BINDING SUBUNIT"/>
    <property type="match status" value="1"/>
</dbReference>
<protein>
    <submittedName>
        <fullName evidence="1">Uncharacterized protein</fullName>
    </submittedName>
</protein>
<evidence type="ECO:0000313" key="1">
    <source>
        <dbReference type="EMBL" id="CAK9160997.1"/>
    </source>
</evidence>
<comment type="caution">
    <text evidence="1">The sequence shown here is derived from an EMBL/GenBank/DDBJ whole genome shotgun (WGS) entry which is preliminary data.</text>
</comment>
<name>A0ABC8SVD2_9AQUA</name>
<organism evidence="1 2">
    <name type="scientific">Ilex paraguariensis</name>
    <name type="common">yerba mate</name>
    <dbReference type="NCBI Taxonomy" id="185542"/>
    <lineage>
        <taxon>Eukaryota</taxon>
        <taxon>Viridiplantae</taxon>
        <taxon>Streptophyta</taxon>
        <taxon>Embryophyta</taxon>
        <taxon>Tracheophyta</taxon>
        <taxon>Spermatophyta</taxon>
        <taxon>Magnoliopsida</taxon>
        <taxon>eudicotyledons</taxon>
        <taxon>Gunneridae</taxon>
        <taxon>Pentapetalae</taxon>
        <taxon>asterids</taxon>
        <taxon>campanulids</taxon>
        <taxon>Aquifoliales</taxon>
        <taxon>Aquifoliaceae</taxon>
        <taxon>Ilex</taxon>
    </lineage>
</organism>
<dbReference type="EMBL" id="CAUOFW020003613">
    <property type="protein sequence ID" value="CAK9160997.1"/>
    <property type="molecule type" value="Genomic_DNA"/>
</dbReference>
<dbReference type="PANTHER" id="PTHR35320:SF1">
    <property type="entry name" value="ATP-DEPENDENT CLP PROTEASE ATP-BINDING SUBUNIT"/>
    <property type="match status" value="1"/>
</dbReference>
<sequence>MGCKIFASNRTVCRVPRKKPTVLFSSSSVQSKLRTQTLTLTSSYTDHNKQTPIHTPKTELYTVNFRTLGACKLGISSYPDFVYNAEGGEGSGRGRKTLETGFSGVISVDFDVEKMYIPPLTAETTKFLAFPLPPCMKIDIVPEKFRGTINQESGQVDLEFKAKFCFSVWNIYKAAPLLVETVLTSEESEGTIRDGRGKRLDKEGRCRLVGVTTVAPVNDCFLNLFLGLPAECLAKLNVIISFARTYRVSKYHLEAIL</sequence>
<keyword evidence="2" id="KW-1185">Reference proteome</keyword>
<evidence type="ECO:0000313" key="2">
    <source>
        <dbReference type="Proteomes" id="UP001642360"/>
    </source>
</evidence>
<dbReference type="Proteomes" id="UP001642360">
    <property type="component" value="Unassembled WGS sequence"/>
</dbReference>
<accession>A0ABC8SVD2</accession>
<proteinExistence type="predicted"/>
<reference evidence="1 2" key="1">
    <citation type="submission" date="2024-02" db="EMBL/GenBank/DDBJ databases">
        <authorList>
            <person name="Vignale AGUSTIN F."/>
            <person name="Sosa J E."/>
            <person name="Modenutti C."/>
        </authorList>
    </citation>
    <scope>NUCLEOTIDE SEQUENCE [LARGE SCALE GENOMIC DNA]</scope>
</reference>